<evidence type="ECO:0000256" key="3">
    <source>
        <dbReference type="ARBA" id="ARBA00022723"/>
    </source>
</evidence>
<keyword evidence="5 6" id="KW-0460">Magnesium</keyword>
<dbReference type="InterPro" id="IPR024195">
    <property type="entry name" value="NUDIX_hydrolase_YfcD_pred"/>
</dbReference>
<dbReference type="Gene3D" id="3.90.79.10">
    <property type="entry name" value="Nucleoside Triphosphate Pyrophosphohydrolase"/>
    <property type="match status" value="1"/>
</dbReference>
<dbReference type="InterPro" id="IPR000086">
    <property type="entry name" value="NUDIX_hydrolase_dom"/>
</dbReference>
<organism evidence="8 9">
    <name type="scientific">Actinopolyspora righensis</name>
    <dbReference type="NCBI Taxonomy" id="995060"/>
    <lineage>
        <taxon>Bacteria</taxon>
        <taxon>Bacillati</taxon>
        <taxon>Actinomycetota</taxon>
        <taxon>Actinomycetes</taxon>
        <taxon>Actinopolysporales</taxon>
        <taxon>Actinopolysporaceae</taxon>
        <taxon>Actinopolyspora</taxon>
        <taxon>Actinopolyspora alba group</taxon>
    </lineage>
</organism>
<dbReference type="GO" id="GO:0046872">
    <property type="term" value="F:metal ion binding"/>
    <property type="evidence" value="ECO:0007669"/>
    <property type="project" value="UniProtKB-KW"/>
</dbReference>
<evidence type="ECO:0000256" key="1">
    <source>
        <dbReference type="ARBA" id="ARBA00001946"/>
    </source>
</evidence>
<comment type="cofactor">
    <cofactor evidence="1">
        <name>Mg(2+)</name>
        <dbReference type="ChEBI" id="CHEBI:18420"/>
    </cofactor>
</comment>
<dbReference type="CDD" id="cd04697">
    <property type="entry name" value="NUDIX_Hydrolase"/>
    <property type="match status" value="1"/>
</dbReference>
<dbReference type="InterPro" id="IPR020084">
    <property type="entry name" value="NUDIX_hydrolase_CS"/>
</dbReference>
<dbReference type="GO" id="GO:0016853">
    <property type="term" value="F:isomerase activity"/>
    <property type="evidence" value="ECO:0007669"/>
    <property type="project" value="UniProtKB-KW"/>
</dbReference>
<evidence type="ECO:0000256" key="4">
    <source>
        <dbReference type="ARBA" id="ARBA00022801"/>
    </source>
</evidence>
<reference evidence="9" key="1">
    <citation type="submission" date="2016-10" db="EMBL/GenBank/DDBJ databases">
        <authorList>
            <person name="Varghese N."/>
            <person name="Submissions S."/>
        </authorList>
    </citation>
    <scope>NUCLEOTIDE SEQUENCE [LARGE SCALE GENOMIC DNA]</scope>
    <source>
        <strain evidence="9">DSM 45501</strain>
    </source>
</reference>
<protein>
    <submittedName>
        <fullName evidence="8">Isopentenyldiphosphate isomerase</fullName>
    </submittedName>
</protein>
<dbReference type="InterPro" id="IPR015797">
    <property type="entry name" value="NUDIX_hydrolase-like_dom_sf"/>
</dbReference>
<evidence type="ECO:0000256" key="5">
    <source>
        <dbReference type="ARBA" id="ARBA00022842"/>
    </source>
</evidence>
<evidence type="ECO:0000313" key="9">
    <source>
        <dbReference type="Proteomes" id="UP000199165"/>
    </source>
</evidence>
<dbReference type="EMBL" id="FPAT01000001">
    <property type="protein sequence ID" value="SFT37651.1"/>
    <property type="molecule type" value="Genomic_DNA"/>
</dbReference>
<dbReference type="AlphaFoldDB" id="A0A1I6XHX3"/>
<keyword evidence="8" id="KW-0413">Isomerase</keyword>
<dbReference type="Pfam" id="PF00293">
    <property type="entry name" value="NUDIX"/>
    <property type="match status" value="1"/>
</dbReference>
<comment type="similarity">
    <text evidence="2">Belongs to the Nudix hydrolase family.</text>
</comment>
<dbReference type="PANTHER" id="PTHR10885">
    <property type="entry name" value="ISOPENTENYL-DIPHOSPHATE DELTA-ISOMERASE"/>
    <property type="match status" value="1"/>
</dbReference>
<keyword evidence="4" id="KW-0378">Hydrolase</keyword>
<dbReference type="SUPFAM" id="SSF55811">
    <property type="entry name" value="Nudix"/>
    <property type="match status" value="1"/>
</dbReference>
<feature type="binding site" evidence="6">
    <location>
        <position position="86"/>
    </location>
    <ligand>
        <name>Mg(2+)</name>
        <dbReference type="ChEBI" id="CHEBI:18420"/>
    </ligand>
</feature>
<accession>A0A1I6XHX3</accession>
<gene>
    <name evidence="8" type="ORF">SAMN04487904_101605</name>
</gene>
<keyword evidence="3 6" id="KW-0479">Metal-binding</keyword>
<name>A0A1I6XHX3_9ACTN</name>
<dbReference type="PANTHER" id="PTHR10885:SF0">
    <property type="entry name" value="ISOPENTENYL-DIPHOSPHATE DELTA-ISOMERASE"/>
    <property type="match status" value="1"/>
</dbReference>
<keyword evidence="9" id="KW-1185">Reference proteome</keyword>
<dbReference type="PROSITE" id="PS51462">
    <property type="entry name" value="NUDIX"/>
    <property type="match status" value="1"/>
</dbReference>
<feature type="domain" description="Nudix hydrolase" evidence="7">
    <location>
        <begin position="32"/>
        <end position="160"/>
    </location>
</feature>
<evidence type="ECO:0000313" key="8">
    <source>
        <dbReference type="EMBL" id="SFT37651.1"/>
    </source>
</evidence>
<feature type="binding site" evidence="6">
    <location>
        <position position="90"/>
    </location>
    <ligand>
        <name>Mg(2+)</name>
        <dbReference type="ChEBI" id="CHEBI:18420"/>
    </ligand>
</feature>
<dbReference type="PIRSF" id="PIRSF017340">
    <property type="entry name" value="Nudix_hydro"/>
    <property type="match status" value="1"/>
</dbReference>
<sequence length="171" mass="19669">MVTIGEERVAVYDRNGSVVGSAPRARMRSEGLWHAATSVLVRSTDLTKVYVHRRTADKDVYPAMYDCWAGGVVAAGEAPDEAARRELAEELGIHAEPRFLFRTSHERGPVRFHAFVYEIRWDGTVIHQPEEITAGWWMPLTELRERARDPDWPFVPDGRQFLTEWFDLRES</sequence>
<dbReference type="GO" id="GO:0016817">
    <property type="term" value="F:hydrolase activity, acting on acid anhydrides"/>
    <property type="evidence" value="ECO:0007669"/>
    <property type="project" value="InterPro"/>
</dbReference>
<dbReference type="STRING" id="995060.SAMN04487904_101605"/>
<proteinExistence type="inferred from homology"/>
<dbReference type="Proteomes" id="UP000199165">
    <property type="component" value="Unassembled WGS sequence"/>
</dbReference>
<evidence type="ECO:0000259" key="7">
    <source>
        <dbReference type="PROSITE" id="PS51462"/>
    </source>
</evidence>
<evidence type="ECO:0000256" key="2">
    <source>
        <dbReference type="ARBA" id="ARBA00005582"/>
    </source>
</evidence>
<dbReference type="PROSITE" id="PS00893">
    <property type="entry name" value="NUDIX_BOX"/>
    <property type="match status" value="1"/>
</dbReference>
<evidence type="ECO:0000256" key="6">
    <source>
        <dbReference type="PIRSR" id="PIRSR017340-1"/>
    </source>
</evidence>